<organism evidence="2 3">
    <name type="scientific">Tegillarca granosa</name>
    <name type="common">Malaysian cockle</name>
    <name type="synonym">Anadara granosa</name>
    <dbReference type="NCBI Taxonomy" id="220873"/>
    <lineage>
        <taxon>Eukaryota</taxon>
        <taxon>Metazoa</taxon>
        <taxon>Spiralia</taxon>
        <taxon>Lophotrochozoa</taxon>
        <taxon>Mollusca</taxon>
        <taxon>Bivalvia</taxon>
        <taxon>Autobranchia</taxon>
        <taxon>Pteriomorphia</taxon>
        <taxon>Arcoida</taxon>
        <taxon>Arcoidea</taxon>
        <taxon>Arcidae</taxon>
        <taxon>Tegillarca</taxon>
    </lineage>
</organism>
<evidence type="ECO:0000313" key="3">
    <source>
        <dbReference type="Proteomes" id="UP001217089"/>
    </source>
</evidence>
<accession>A0ABQ9F7A5</accession>
<sequence>MSNRVKTIKKKQERNKLQLQIVWINSPKFLGKFYRETKPQQSSDSATENDKGYHQNSLINIRGDINRHLSDIEGN</sequence>
<proteinExistence type="predicted"/>
<evidence type="ECO:0000256" key="1">
    <source>
        <dbReference type="SAM" id="MobiDB-lite"/>
    </source>
</evidence>
<dbReference type="Proteomes" id="UP001217089">
    <property type="component" value="Unassembled WGS sequence"/>
</dbReference>
<comment type="caution">
    <text evidence="2">The sequence shown here is derived from an EMBL/GenBank/DDBJ whole genome shotgun (WGS) entry which is preliminary data.</text>
</comment>
<feature type="region of interest" description="Disordered" evidence="1">
    <location>
        <begin position="36"/>
        <end position="57"/>
    </location>
</feature>
<name>A0ABQ9F7A5_TEGGR</name>
<gene>
    <name evidence="2" type="ORF">KUTeg_009210</name>
</gene>
<keyword evidence="3" id="KW-1185">Reference proteome</keyword>
<evidence type="ECO:0000313" key="2">
    <source>
        <dbReference type="EMBL" id="KAJ8313237.1"/>
    </source>
</evidence>
<dbReference type="EMBL" id="JARBDR010000393">
    <property type="protein sequence ID" value="KAJ8313237.1"/>
    <property type="molecule type" value="Genomic_DNA"/>
</dbReference>
<reference evidence="2 3" key="1">
    <citation type="submission" date="2022-12" db="EMBL/GenBank/DDBJ databases">
        <title>Chromosome-level genome of Tegillarca granosa.</title>
        <authorList>
            <person name="Kim J."/>
        </authorList>
    </citation>
    <scope>NUCLEOTIDE SEQUENCE [LARGE SCALE GENOMIC DNA]</scope>
    <source>
        <strain evidence="2">Teg-2019</strain>
        <tissue evidence="2">Adductor muscle</tissue>
    </source>
</reference>
<protein>
    <submittedName>
        <fullName evidence="2">Uncharacterized protein</fullName>
    </submittedName>
</protein>